<dbReference type="eggNOG" id="COG3427">
    <property type="taxonomic scope" value="Bacteria"/>
</dbReference>
<accession>M0QKV9</accession>
<dbReference type="AlphaFoldDB" id="M0QKV9"/>
<gene>
    <name evidence="1" type="ORF">GS4_23_00770</name>
</gene>
<sequence length="145" mass="16070">MVDVQRTFTVRKPVADVAAYLRDFSHAEQWDPGTQSCERISTGPIGLGTRWHNVSKLFGISTELEYELTRDDPDHIVVTGRNKTATATDDLRLAPAGDAATEITYHAHVDFNGIAKIGDPVFQLMFNRLAQSVPKQLTETLEKSA</sequence>
<dbReference type="InterPro" id="IPR023393">
    <property type="entry name" value="START-like_dom_sf"/>
</dbReference>
<dbReference type="Gene3D" id="3.30.530.20">
    <property type="match status" value="1"/>
</dbReference>
<dbReference type="Pfam" id="PF10604">
    <property type="entry name" value="Polyketide_cyc2"/>
    <property type="match status" value="1"/>
</dbReference>
<protein>
    <recommendedName>
        <fullName evidence="3">Polyketide cyclase</fullName>
    </recommendedName>
</protein>
<dbReference type="RefSeq" id="WP_007622193.1">
    <property type="nucleotide sequence ID" value="NZ_BANX01000023.1"/>
</dbReference>
<dbReference type="SUPFAM" id="SSF55961">
    <property type="entry name" value="Bet v1-like"/>
    <property type="match status" value="1"/>
</dbReference>
<reference evidence="1 2" key="1">
    <citation type="submission" date="2013-01" db="EMBL/GenBank/DDBJ databases">
        <title>Whole genome shotgun sequence of Gordonia soli NBRC 108243.</title>
        <authorList>
            <person name="Isaki-Nakamura S."/>
            <person name="Hosoyama A."/>
            <person name="Tsuchikane K."/>
            <person name="Ando Y."/>
            <person name="Baba S."/>
            <person name="Ohji S."/>
            <person name="Hamada M."/>
            <person name="Tamura T."/>
            <person name="Yamazoe A."/>
            <person name="Yamazaki S."/>
            <person name="Fujita N."/>
        </authorList>
    </citation>
    <scope>NUCLEOTIDE SEQUENCE [LARGE SCALE GENOMIC DNA]</scope>
    <source>
        <strain evidence="1 2">NBRC 108243</strain>
    </source>
</reference>
<name>M0QKV9_9ACTN</name>
<proteinExistence type="predicted"/>
<keyword evidence="2" id="KW-1185">Reference proteome</keyword>
<evidence type="ECO:0000313" key="1">
    <source>
        <dbReference type="EMBL" id="GAC69280.1"/>
    </source>
</evidence>
<comment type="caution">
    <text evidence="1">The sequence shown here is derived from an EMBL/GenBank/DDBJ whole genome shotgun (WGS) entry which is preliminary data.</text>
</comment>
<evidence type="ECO:0000313" key="2">
    <source>
        <dbReference type="Proteomes" id="UP000011666"/>
    </source>
</evidence>
<dbReference type="EMBL" id="BANX01000023">
    <property type="protein sequence ID" value="GAC69280.1"/>
    <property type="molecule type" value="Genomic_DNA"/>
</dbReference>
<evidence type="ECO:0008006" key="3">
    <source>
        <dbReference type="Google" id="ProtNLM"/>
    </source>
</evidence>
<dbReference type="OrthoDB" id="3371087at2"/>
<organism evidence="1 2">
    <name type="scientific">Gordonia soli NBRC 108243</name>
    <dbReference type="NCBI Taxonomy" id="1223545"/>
    <lineage>
        <taxon>Bacteria</taxon>
        <taxon>Bacillati</taxon>
        <taxon>Actinomycetota</taxon>
        <taxon>Actinomycetes</taxon>
        <taxon>Mycobacteriales</taxon>
        <taxon>Gordoniaceae</taxon>
        <taxon>Gordonia</taxon>
    </lineage>
</organism>
<dbReference type="Proteomes" id="UP000011666">
    <property type="component" value="Unassembled WGS sequence"/>
</dbReference>
<dbReference type="CDD" id="cd08865">
    <property type="entry name" value="SRPBCC_10"/>
    <property type="match status" value="1"/>
</dbReference>
<dbReference type="InterPro" id="IPR019587">
    <property type="entry name" value="Polyketide_cyclase/dehydratase"/>
</dbReference>